<dbReference type="RefSeq" id="WP_079638805.1">
    <property type="nucleotide sequence ID" value="NZ_FUYP01000012.1"/>
</dbReference>
<feature type="signal peptide" evidence="1">
    <location>
        <begin position="1"/>
        <end position="22"/>
    </location>
</feature>
<dbReference type="AlphaFoldDB" id="A0A1T5CYU3"/>
<evidence type="ECO:0000313" key="3">
    <source>
        <dbReference type="Proteomes" id="UP000190044"/>
    </source>
</evidence>
<dbReference type="OrthoDB" id="9816009at2"/>
<name>A0A1T5CYU3_9SPHN</name>
<keyword evidence="1" id="KW-0732">Signal</keyword>
<evidence type="ECO:0008006" key="4">
    <source>
        <dbReference type="Google" id="ProtNLM"/>
    </source>
</evidence>
<evidence type="ECO:0000313" key="2">
    <source>
        <dbReference type="EMBL" id="SKB64665.1"/>
    </source>
</evidence>
<proteinExistence type="predicted"/>
<dbReference type="PROSITE" id="PS51257">
    <property type="entry name" value="PROKAR_LIPOPROTEIN"/>
    <property type="match status" value="1"/>
</dbReference>
<protein>
    <recommendedName>
        <fullName evidence="4">Integron</fullName>
    </recommendedName>
</protein>
<sequence length="148" mass="15399">MTSRLPLRPLLCTFVLSALVLAGCSQPAPPLDNAKLAGGEPIATRAVMIGTEGPTLPACSSISRVQDGGTDVYWAPDETRVVKARLAGGTPVSLCEAAENDAWFGIVFAAPGTDKDLCGIGRSVASAREYQGPCRWGWIRGGTVRLGA</sequence>
<accession>A0A1T5CYU3</accession>
<keyword evidence="3" id="KW-1185">Reference proteome</keyword>
<feature type="chain" id="PRO_5012346148" description="Integron" evidence="1">
    <location>
        <begin position="23"/>
        <end position="148"/>
    </location>
</feature>
<dbReference type="Proteomes" id="UP000190044">
    <property type="component" value="Unassembled WGS sequence"/>
</dbReference>
<dbReference type="EMBL" id="FUYP01000012">
    <property type="protein sequence ID" value="SKB64665.1"/>
    <property type="molecule type" value="Genomic_DNA"/>
</dbReference>
<gene>
    <name evidence="2" type="ORF">SAMN06295937_101243</name>
</gene>
<reference evidence="3" key="1">
    <citation type="submission" date="2017-02" db="EMBL/GenBank/DDBJ databases">
        <authorList>
            <person name="Varghese N."/>
            <person name="Submissions S."/>
        </authorList>
    </citation>
    <scope>NUCLEOTIDE SEQUENCE [LARGE SCALE GENOMIC DNA]</scope>
    <source>
        <strain evidence="3">R11H</strain>
    </source>
</reference>
<organism evidence="2 3">
    <name type="scientific">Sphingopyxis flava</name>
    <dbReference type="NCBI Taxonomy" id="1507287"/>
    <lineage>
        <taxon>Bacteria</taxon>
        <taxon>Pseudomonadati</taxon>
        <taxon>Pseudomonadota</taxon>
        <taxon>Alphaproteobacteria</taxon>
        <taxon>Sphingomonadales</taxon>
        <taxon>Sphingomonadaceae</taxon>
        <taxon>Sphingopyxis</taxon>
    </lineage>
</organism>
<evidence type="ECO:0000256" key="1">
    <source>
        <dbReference type="SAM" id="SignalP"/>
    </source>
</evidence>